<organism evidence="7 8">
    <name type="scientific">Photobacterium proteolyticum</name>
    <dbReference type="NCBI Taxonomy" id="1903952"/>
    <lineage>
        <taxon>Bacteria</taxon>
        <taxon>Pseudomonadati</taxon>
        <taxon>Pseudomonadota</taxon>
        <taxon>Gammaproteobacteria</taxon>
        <taxon>Vibrionales</taxon>
        <taxon>Vibrionaceae</taxon>
        <taxon>Photobacterium</taxon>
    </lineage>
</organism>
<dbReference type="PANTHER" id="PTHR32089">
    <property type="entry name" value="METHYL-ACCEPTING CHEMOTAXIS PROTEIN MCPB"/>
    <property type="match status" value="1"/>
</dbReference>
<evidence type="ECO:0000259" key="6">
    <source>
        <dbReference type="PROSITE" id="PS50111"/>
    </source>
</evidence>
<feature type="domain" description="Methyl-accepting transducer" evidence="6">
    <location>
        <begin position="97"/>
        <end position="333"/>
    </location>
</feature>
<comment type="similarity">
    <text evidence="3">Belongs to the methyl-accepting chemotaxis (MCP) protein family.</text>
</comment>
<evidence type="ECO:0000313" key="8">
    <source>
        <dbReference type="Proteomes" id="UP000186905"/>
    </source>
</evidence>
<evidence type="ECO:0000313" key="7">
    <source>
        <dbReference type="EMBL" id="OLQ75711.1"/>
    </source>
</evidence>
<keyword evidence="5" id="KW-0472">Membrane</keyword>
<dbReference type="Pfam" id="PF00015">
    <property type="entry name" value="MCPsignal"/>
    <property type="match status" value="1"/>
</dbReference>
<dbReference type="CDD" id="cd11386">
    <property type="entry name" value="MCP_signal"/>
    <property type="match status" value="1"/>
</dbReference>
<dbReference type="PANTHER" id="PTHR32089:SF112">
    <property type="entry name" value="LYSOZYME-LIKE PROTEIN-RELATED"/>
    <property type="match status" value="1"/>
</dbReference>
<keyword evidence="5" id="KW-0812">Transmembrane</keyword>
<dbReference type="AlphaFoldDB" id="A0A1Q9GME8"/>
<comment type="subcellular location">
    <subcellularLocation>
        <location evidence="1">Membrane</location>
    </subcellularLocation>
</comment>
<dbReference type="Proteomes" id="UP000186905">
    <property type="component" value="Unassembled WGS sequence"/>
</dbReference>
<evidence type="ECO:0000256" key="3">
    <source>
        <dbReference type="ARBA" id="ARBA00029447"/>
    </source>
</evidence>
<dbReference type="InterPro" id="IPR004089">
    <property type="entry name" value="MCPsignal_dom"/>
</dbReference>
<feature type="non-terminal residue" evidence="7">
    <location>
        <position position="1"/>
    </location>
</feature>
<dbReference type="EMBL" id="MJIL01000072">
    <property type="protein sequence ID" value="OLQ75711.1"/>
    <property type="molecule type" value="Genomic_DNA"/>
</dbReference>
<dbReference type="PROSITE" id="PS50111">
    <property type="entry name" value="CHEMOTAXIS_TRANSDUC_2"/>
    <property type="match status" value="1"/>
</dbReference>
<name>A0A1Q9GME8_9GAMM</name>
<evidence type="ECO:0000256" key="2">
    <source>
        <dbReference type="ARBA" id="ARBA00023224"/>
    </source>
</evidence>
<dbReference type="GO" id="GO:0007165">
    <property type="term" value="P:signal transduction"/>
    <property type="evidence" value="ECO:0007669"/>
    <property type="project" value="UniProtKB-KW"/>
</dbReference>
<reference evidence="7 8" key="1">
    <citation type="submission" date="2016-09" db="EMBL/GenBank/DDBJ databases">
        <title>Photobacterium proteolyticum sp. nov. a protease producing bacterium isolated from ocean sediments of Laizhou Bay.</title>
        <authorList>
            <person name="Li Y."/>
        </authorList>
    </citation>
    <scope>NUCLEOTIDE SEQUENCE [LARGE SCALE GENOMIC DNA]</scope>
    <source>
        <strain evidence="7 8">13-12</strain>
    </source>
</reference>
<dbReference type="GO" id="GO:0016020">
    <property type="term" value="C:membrane"/>
    <property type="evidence" value="ECO:0007669"/>
    <property type="project" value="UniProtKB-SubCell"/>
</dbReference>
<dbReference type="FunFam" id="1.10.287.950:FF:000001">
    <property type="entry name" value="Methyl-accepting chemotaxis sensory transducer"/>
    <property type="match status" value="1"/>
</dbReference>
<dbReference type="SUPFAM" id="SSF58104">
    <property type="entry name" value="Methyl-accepting chemotaxis protein (MCP) signaling domain"/>
    <property type="match status" value="1"/>
</dbReference>
<gene>
    <name evidence="7" type="ORF">BIT28_23380</name>
</gene>
<keyword evidence="5" id="KW-1133">Transmembrane helix</keyword>
<keyword evidence="2 4" id="KW-0807">Transducer</keyword>
<keyword evidence="8" id="KW-1185">Reference proteome</keyword>
<dbReference type="InterPro" id="IPR004090">
    <property type="entry name" value="Chemotax_Me-accpt_rcpt"/>
</dbReference>
<protein>
    <submittedName>
        <fullName evidence="7">Chemotaxis protein</fullName>
    </submittedName>
</protein>
<accession>A0A1Q9GME8</accession>
<feature type="transmembrane region" description="Helical" evidence="5">
    <location>
        <begin position="18"/>
        <end position="37"/>
    </location>
</feature>
<dbReference type="Gene3D" id="1.10.287.950">
    <property type="entry name" value="Methyl-accepting chemotaxis protein"/>
    <property type="match status" value="1"/>
</dbReference>
<evidence type="ECO:0000256" key="5">
    <source>
        <dbReference type="SAM" id="Phobius"/>
    </source>
</evidence>
<comment type="caution">
    <text evidence="7">The sequence shown here is derived from an EMBL/GenBank/DDBJ whole genome shotgun (WGS) entry which is preliminary data.</text>
</comment>
<dbReference type="STRING" id="1903952.BIT28_23380"/>
<evidence type="ECO:0000256" key="1">
    <source>
        <dbReference type="ARBA" id="ARBA00004370"/>
    </source>
</evidence>
<dbReference type="RefSeq" id="WP_075764308.1">
    <property type="nucleotide sequence ID" value="NZ_MJIL01000072.1"/>
</dbReference>
<dbReference type="GO" id="GO:0006935">
    <property type="term" value="P:chemotaxis"/>
    <property type="evidence" value="ECO:0007669"/>
    <property type="project" value="InterPro"/>
</dbReference>
<evidence type="ECO:0000256" key="4">
    <source>
        <dbReference type="PROSITE-ProRule" id="PRU00284"/>
    </source>
</evidence>
<dbReference type="PRINTS" id="PR00260">
    <property type="entry name" value="CHEMTRNSDUCR"/>
</dbReference>
<dbReference type="GO" id="GO:0004888">
    <property type="term" value="F:transmembrane signaling receptor activity"/>
    <property type="evidence" value="ECO:0007669"/>
    <property type="project" value="InterPro"/>
</dbReference>
<sequence length="370" mass="39740">NQELTPEARMVAGGFQELMLWLSIFALAISVLIGVIIERSFQSSLGGEPFEAEQAIKAMAQGDLTYKDQQRPLGSILHSLTDMCAKLIQIVRNIINASKNLSLQVNEVSVGSSQVLEAAHQQATLTQETAHKLDDMRHSIDQVSQIASLTENNSAMTAENAVQGRELVSIAAQEMEKIAVTVDGTVEQIKQLESRTKEIGGIINVISGISEQTNLLALNAAIEAARAGESGRGFAVVADEVRQLAQRTNEATSQIESMIAEVQSETAASVTAMETTQPQVENGKQQTTKATDLLASIEQQASDSLTSIREVAKATAEQVSVVSDIADAMDQVSTMSTDSIASMQSNEKAVNSLNQLATELKEEVSYFKVD</sequence>
<dbReference type="SMART" id="SM00283">
    <property type="entry name" value="MA"/>
    <property type="match status" value="1"/>
</dbReference>
<dbReference type="OrthoDB" id="2489132at2"/>
<proteinExistence type="inferred from homology"/>